<evidence type="ECO:0000256" key="1">
    <source>
        <dbReference type="SAM" id="MobiDB-lite"/>
    </source>
</evidence>
<dbReference type="AlphaFoldDB" id="A0A498LFR0"/>
<gene>
    <name evidence="2" type="ORF">ROHU_032607</name>
</gene>
<name>A0A498LFR0_LABRO</name>
<dbReference type="EMBL" id="QBIY01013356">
    <property type="protein sequence ID" value="RXN06991.1"/>
    <property type="molecule type" value="Genomic_DNA"/>
</dbReference>
<dbReference type="Proteomes" id="UP000290572">
    <property type="component" value="Unassembled WGS sequence"/>
</dbReference>
<comment type="caution">
    <text evidence="2">The sequence shown here is derived from an EMBL/GenBank/DDBJ whole genome shotgun (WGS) entry which is preliminary data.</text>
</comment>
<sequence length="224" mass="24269">MSLSKSAAASGDGSSRACPAACGALIAAKDLHPFCVVCLGLKHAEEALQKPENCSHCLRLPKKLLRRRLKVAATLCAEFGLSDSDGGHGEDDAPPEASRGAASLDWADQPNPAFPEDDIFGGNLRFADEPPVPPMMTTWAFLGSQRTRRPSRPLTFPRLTPRRPYPNPSSWMYVNEQLLALILSGQLHRAPQTRRGMFMTGSCWVPLPARGNNSFPSSLCARST</sequence>
<proteinExistence type="predicted"/>
<organism evidence="2 3">
    <name type="scientific">Labeo rohita</name>
    <name type="common">Indian major carp</name>
    <name type="synonym">Cyprinus rohita</name>
    <dbReference type="NCBI Taxonomy" id="84645"/>
    <lineage>
        <taxon>Eukaryota</taxon>
        <taxon>Metazoa</taxon>
        <taxon>Chordata</taxon>
        <taxon>Craniata</taxon>
        <taxon>Vertebrata</taxon>
        <taxon>Euteleostomi</taxon>
        <taxon>Actinopterygii</taxon>
        <taxon>Neopterygii</taxon>
        <taxon>Teleostei</taxon>
        <taxon>Ostariophysi</taxon>
        <taxon>Cypriniformes</taxon>
        <taxon>Cyprinidae</taxon>
        <taxon>Labeoninae</taxon>
        <taxon>Labeonini</taxon>
        <taxon>Labeo</taxon>
    </lineage>
</organism>
<evidence type="ECO:0000313" key="2">
    <source>
        <dbReference type="EMBL" id="RXN06991.1"/>
    </source>
</evidence>
<protein>
    <submittedName>
        <fullName evidence="2">Neuron navigator 3-like protein</fullName>
    </submittedName>
</protein>
<evidence type="ECO:0000313" key="3">
    <source>
        <dbReference type="Proteomes" id="UP000290572"/>
    </source>
</evidence>
<feature type="region of interest" description="Disordered" evidence="1">
    <location>
        <begin position="83"/>
        <end position="108"/>
    </location>
</feature>
<accession>A0A498LFR0</accession>
<reference evidence="2 3" key="1">
    <citation type="submission" date="2018-03" db="EMBL/GenBank/DDBJ databases">
        <title>Draft genome sequence of Rohu Carp (Labeo rohita).</title>
        <authorList>
            <person name="Das P."/>
            <person name="Kushwaha B."/>
            <person name="Joshi C.G."/>
            <person name="Kumar D."/>
            <person name="Nagpure N.S."/>
            <person name="Sahoo L."/>
            <person name="Das S.P."/>
            <person name="Bit A."/>
            <person name="Patnaik S."/>
            <person name="Meher P.K."/>
            <person name="Jayasankar P."/>
            <person name="Koringa P.G."/>
            <person name="Patel N.V."/>
            <person name="Hinsu A.T."/>
            <person name="Kumar R."/>
            <person name="Pandey M."/>
            <person name="Agarwal S."/>
            <person name="Srivastava S."/>
            <person name="Singh M."/>
            <person name="Iquebal M.A."/>
            <person name="Jaiswal S."/>
            <person name="Angadi U.B."/>
            <person name="Kumar N."/>
            <person name="Raza M."/>
            <person name="Shah T.M."/>
            <person name="Rai A."/>
            <person name="Jena J.K."/>
        </authorList>
    </citation>
    <scope>NUCLEOTIDE SEQUENCE [LARGE SCALE GENOMIC DNA]</scope>
    <source>
        <strain evidence="2">DASCIFA01</strain>
        <tissue evidence="2">Testis</tissue>
    </source>
</reference>
<keyword evidence="3" id="KW-1185">Reference proteome</keyword>